<proteinExistence type="predicted"/>
<dbReference type="RefSeq" id="WP_262398441.1">
    <property type="nucleotide sequence ID" value="NZ_JACRTC010000011.1"/>
</dbReference>
<evidence type="ECO:0000256" key="1">
    <source>
        <dbReference type="ARBA" id="ARBA00023121"/>
    </source>
</evidence>
<dbReference type="PANTHER" id="PTHR33434:SF2">
    <property type="entry name" value="FATTY ACID-BINDING PROTEIN TM_1468"/>
    <property type="match status" value="1"/>
</dbReference>
<dbReference type="AlphaFoldDB" id="A0A926EFU6"/>
<keyword evidence="1" id="KW-0446">Lipid-binding</keyword>
<dbReference type="EMBL" id="JACRTC010000011">
    <property type="protein sequence ID" value="MBC8571389.1"/>
    <property type="molecule type" value="Genomic_DNA"/>
</dbReference>
<dbReference type="Pfam" id="PF02645">
    <property type="entry name" value="DegV"/>
    <property type="match status" value="1"/>
</dbReference>
<evidence type="ECO:0000313" key="3">
    <source>
        <dbReference type="Proteomes" id="UP000660861"/>
    </source>
</evidence>
<keyword evidence="3" id="KW-1185">Reference proteome</keyword>
<sequence>MQKIKLLTDSACDIPEKDRQELDIDIMLIPVTVDGQGYYERKDFTPRQFYDIISKAKTIPTTAHITHLQFEEKYTACWEEGVTDLIHVTINSQGSNMFEAAGLAKNSFYDEHPEAKEQMRITIIDSGTYSLGYGYPIMQAARMVKEGAHADTVIAYLNDWFSRVEVYASTFTLDQLKKSGRIKGGAAFVGEMLGIRPVVSFINGESNIVDKVRGNKSVVPRLVKFLTDRENPKDDYLVAIGRMDSENENLIAQCKKATKRDPAAIIEIGAAITINIGPNTVAVVYLGDKKRG</sequence>
<gene>
    <name evidence="2" type="ORF">H8709_11230</name>
</gene>
<comment type="caution">
    <text evidence="2">The sequence shown here is derived from an EMBL/GenBank/DDBJ whole genome shotgun (WGS) entry which is preliminary data.</text>
</comment>
<dbReference type="NCBIfam" id="TIGR00762">
    <property type="entry name" value="DegV"/>
    <property type="match status" value="1"/>
</dbReference>
<protein>
    <submittedName>
        <fullName evidence="2">DegV family protein</fullName>
    </submittedName>
</protein>
<organism evidence="2 3">
    <name type="scientific">Zongyangia hominis</name>
    <dbReference type="NCBI Taxonomy" id="2763677"/>
    <lineage>
        <taxon>Bacteria</taxon>
        <taxon>Bacillati</taxon>
        <taxon>Bacillota</taxon>
        <taxon>Clostridia</taxon>
        <taxon>Eubacteriales</taxon>
        <taxon>Oscillospiraceae</taxon>
        <taxon>Zongyangia</taxon>
    </lineage>
</organism>
<dbReference type="InterPro" id="IPR050270">
    <property type="entry name" value="DegV_domain_contain"/>
</dbReference>
<dbReference type="Gene3D" id="3.40.50.10170">
    <property type="match status" value="1"/>
</dbReference>
<dbReference type="InterPro" id="IPR003797">
    <property type="entry name" value="DegV"/>
</dbReference>
<dbReference type="PANTHER" id="PTHR33434">
    <property type="entry name" value="DEGV DOMAIN-CONTAINING PROTEIN DR_1986-RELATED"/>
    <property type="match status" value="1"/>
</dbReference>
<dbReference type="SUPFAM" id="SSF82549">
    <property type="entry name" value="DAK1/DegV-like"/>
    <property type="match status" value="1"/>
</dbReference>
<reference evidence="2" key="1">
    <citation type="submission" date="2020-08" db="EMBL/GenBank/DDBJ databases">
        <title>Genome public.</title>
        <authorList>
            <person name="Liu C."/>
            <person name="Sun Q."/>
        </authorList>
    </citation>
    <scope>NUCLEOTIDE SEQUENCE</scope>
    <source>
        <strain evidence="2">NSJ-54</strain>
    </source>
</reference>
<accession>A0A926EFU6</accession>
<evidence type="ECO:0000313" key="2">
    <source>
        <dbReference type="EMBL" id="MBC8571389.1"/>
    </source>
</evidence>
<dbReference type="GO" id="GO:0008289">
    <property type="term" value="F:lipid binding"/>
    <property type="evidence" value="ECO:0007669"/>
    <property type="project" value="UniProtKB-KW"/>
</dbReference>
<dbReference type="PROSITE" id="PS51482">
    <property type="entry name" value="DEGV"/>
    <property type="match status" value="1"/>
</dbReference>
<dbReference type="Proteomes" id="UP000660861">
    <property type="component" value="Unassembled WGS sequence"/>
</dbReference>
<dbReference type="Gene3D" id="3.30.1180.10">
    <property type="match status" value="1"/>
</dbReference>
<name>A0A926EFU6_9FIRM</name>
<dbReference type="InterPro" id="IPR043168">
    <property type="entry name" value="DegV_C"/>
</dbReference>